<name>A0ABT1B1B2_9FLAO</name>
<feature type="domain" description="Amidohydrolase 3" evidence="1">
    <location>
        <begin position="409"/>
        <end position="524"/>
    </location>
</feature>
<dbReference type="InterPro" id="IPR013108">
    <property type="entry name" value="Amidohydro_3"/>
</dbReference>
<feature type="domain" description="Amidohydrolase 3" evidence="1">
    <location>
        <begin position="86"/>
        <end position="261"/>
    </location>
</feature>
<keyword evidence="3" id="KW-1185">Reference proteome</keyword>
<dbReference type="InterPro" id="IPR050378">
    <property type="entry name" value="Metallo-dep_Hydrolases_sf"/>
</dbReference>
<evidence type="ECO:0000313" key="3">
    <source>
        <dbReference type="Proteomes" id="UP001206312"/>
    </source>
</evidence>
<dbReference type="RefSeq" id="WP_252742448.1">
    <property type="nucleotide sequence ID" value="NZ_JAMXIB010000023.1"/>
</dbReference>
<evidence type="ECO:0000313" key="2">
    <source>
        <dbReference type="EMBL" id="MCO5726076.1"/>
    </source>
</evidence>
<sequence>MFHFLRAAGRLRTFRMNARVKLPAIVLGVLTALGLGCSSPQSFDILIKNGQIVDGSGGKAFTASMGINADTIAAIGDLSGARGRLEIDAADKVVSPGFIDIHAHLDPILELSHCESHVRQGVTTALGGPDGSSPWPLGPYLDTLQQVGIGMNVGYLVGHNTVRRNAMGLENRAPEAGELAQMEAEIAQAMAEGAFGISTGLKYLPGAFSNVEEVIALSKVAAARGGIYTSHLREEGLGLLEAVREAILISREAGIPVVLTHHKVVGKPMWGKSKTTLAMVDSARAAGLDIRIDQYPYNASYTSLSILIPGWARAGGDAAFRERVGDPVLRDSIRAGILFNLINDRGGADLKRVQFAKVSWMPELEGKTLYDWSRLKGVEPTLENGADLVIEAQLNGGASCVFFAMEEADVQRIMQHPQTMVASDGRLVAPGMGHPHPRWYGTFPRVLGQYVREKKILSLPEAIHKMTLMPARAMGLPDRGLLQEGMKADIVVFDPQTVADKATYETPHQYPVGISHVLINGRVSVENGVFQPRKNGVVLRKE</sequence>
<dbReference type="Gene3D" id="3.20.20.140">
    <property type="entry name" value="Metal-dependent hydrolases"/>
    <property type="match status" value="2"/>
</dbReference>
<dbReference type="EMBL" id="JAMXIB010000023">
    <property type="protein sequence ID" value="MCO5726076.1"/>
    <property type="molecule type" value="Genomic_DNA"/>
</dbReference>
<dbReference type="CDD" id="cd01297">
    <property type="entry name" value="D-aminoacylase"/>
    <property type="match status" value="1"/>
</dbReference>
<dbReference type="Pfam" id="PF07969">
    <property type="entry name" value="Amidohydro_3"/>
    <property type="match status" value="2"/>
</dbReference>
<reference evidence="2 3" key="1">
    <citation type="submission" date="2022-06" db="EMBL/GenBank/DDBJ databases">
        <authorList>
            <person name="Xuan X."/>
        </authorList>
    </citation>
    <scope>NUCLEOTIDE SEQUENCE [LARGE SCALE GENOMIC DNA]</scope>
    <source>
        <strain evidence="2 3">2V75</strain>
    </source>
</reference>
<protein>
    <submittedName>
        <fullName evidence="2">D-aminoacylase</fullName>
    </submittedName>
</protein>
<dbReference type="InterPro" id="IPR011059">
    <property type="entry name" value="Metal-dep_hydrolase_composite"/>
</dbReference>
<organism evidence="2 3">
    <name type="scientific">Robiginitalea marina</name>
    <dbReference type="NCBI Taxonomy" id="2954105"/>
    <lineage>
        <taxon>Bacteria</taxon>
        <taxon>Pseudomonadati</taxon>
        <taxon>Bacteroidota</taxon>
        <taxon>Flavobacteriia</taxon>
        <taxon>Flavobacteriales</taxon>
        <taxon>Flavobacteriaceae</taxon>
        <taxon>Robiginitalea</taxon>
    </lineage>
</organism>
<comment type="caution">
    <text evidence="2">The sequence shown here is derived from an EMBL/GenBank/DDBJ whole genome shotgun (WGS) entry which is preliminary data.</text>
</comment>
<dbReference type="Proteomes" id="UP001206312">
    <property type="component" value="Unassembled WGS sequence"/>
</dbReference>
<evidence type="ECO:0000259" key="1">
    <source>
        <dbReference type="Pfam" id="PF07969"/>
    </source>
</evidence>
<dbReference type="PANTHER" id="PTHR11647:SF1">
    <property type="entry name" value="COLLAPSIN RESPONSE MEDIATOR PROTEIN"/>
    <property type="match status" value="1"/>
</dbReference>
<dbReference type="PANTHER" id="PTHR11647">
    <property type="entry name" value="HYDRANTOINASE/DIHYDROPYRIMIDINASE FAMILY MEMBER"/>
    <property type="match status" value="1"/>
</dbReference>
<dbReference type="SUPFAM" id="SSF51556">
    <property type="entry name" value="Metallo-dependent hydrolases"/>
    <property type="match status" value="1"/>
</dbReference>
<dbReference type="InterPro" id="IPR032466">
    <property type="entry name" value="Metal_Hydrolase"/>
</dbReference>
<proteinExistence type="predicted"/>
<accession>A0ABT1B1B2</accession>
<dbReference type="SUPFAM" id="SSF51338">
    <property type="entry name" value="Composite domain of metallo-dependent hydrolases"/>
    <property type="match status" value="1"/>
</dbReference>
<gene>
    <name evidence="2" type="ORF">NG653_14540</name>
</gene>